<evidence type="ECO:0000313" key="2">
    <source>
        <dbReference type="EMBL" id="AVO54107.1"/>
    </source>
</evidence>
<evidence type="ECO:0008006" key="4">
    <source>
        <dbReference type="Google" id="ProtNLM"/>
    </source>
</evidence>
<evidence type="ECO:0000313" key="3">
    <source>
        <dbReference type="Proteomes" id="UP000238327"/>
    </source>
</evidence>
<accession>A0A2R3QQQ6</accession>
<sequence length="96" mass="10570">MPLAIRCVLGGVLAFSLLPVAEASMRCGTALIYEGERSVDVLRKCGEPDQREVTPPSSQQGGGVTVEQWVYGPRNGVYRYLRFLDGKLVEIRTERG</sequence>
<organism evidence="2 3">
    <name type="scientific">Ectopseudomonas mendocina</name>
    <name type="common">Pseudomonas mendocina</name>
    <dbReference type="NCBI Taxonomy" id="300"/>
    <lineage>
        <taxon>Bacteria</taxon>
        <taxon>Pseudomonadati</taxon>
        <taxon>Pseudomonadota</taxon>
        <taxon>Gammaproteobacteria</taxon>
        <taxon>Pseudomonadales</taxon>
        <taxon>Pseudomonadaceae</taxon>
        <taxon>Ectopseudomonas</taxon>
    </lineage>
</organism>
<keyword evidence="1" id="KW-0732">Signal</keyword>
<feature type="chain" id="PRO_5015351105" description="DUF2845 domain-containing protein" evidence="1">
    <location>
        <begin position="24"/>
        <end position="96"/>
    </location>
</feature>
<dbReference type="RefSeq" id="WP_106738853.1">
    <property type="nucleotide sequence ID" value="NZ_CP027657.1"/>
</dbReference>
<proteinExistence type="predicted"/>
<dbReference type="Pfam" id="PF11006">
    <property type="entry name" value="DUF2845"/>
    <property type="match status" value="1"/>
</dbReference>
<evidence type="ECO:0000256" key="1">
    <source>
        <dbReference type="SAM" id="SignalP"/>
    </source>
</evidence>
<reference evidence="2 3" key="1">
    <citation type="submission" date="2018-03" db="EMBL/GenBank/DDBJ databases">
        <title>Complete genome sequence and methylome analysis of Pseudomonas mendocina NEB 698.</title>
        <authorList>
            <person name="Morgan R.D."/>
        </authorList>
    </citation>
    <scope>NUCLEOTIDE SEQUENCE [LARGE SCALE GENOMIC DNA]</scope>
    <source>
        <strain evidence="2 3">NEB698</strain>
    </source>
</reference>
<dbReference type="InterPro" id="IPR021268">
    <property type="entry name" value="DUF2845"/>
</dbReference>
<gene>
    <name evidence="2" type="ORF">C7A17_15470</name>
</gene>
<feature type="signal peptide" evidence="1">
    <location>
        <begin position="1"/>
        <end position="23"/>
    </location>
</feature>
<dbReference type="OrthoDB" id="6897087at2"/>
<dbReference type="EMBL" id="CP027657">
    <property type="protein sequence ID" value="AVO54107.1"/>
    <property type="molecule type" value="Genomic_DNA"/>
</dbReference>
<dbReference type="AlphaFoldDB" id="A0A2R3QQQ6"/>
<dbReference type="Proteomes" id="UP000238327">
    <property type="component" value="Chromosome"/>
</dbReference>
<protein>
    <recommendedName>
        <fullName evidence="4">DUF2845 domain-containing protein</fullName>
    </recommendedName>
</protein>
<name>A0A2R3QQQ6_ECTME</name>